<dbReference type="PROSITE" id="PS50859">
    <property type="entry name" value="LONGIN"/>
    <property type="match status" value="1"/>
</dbReference>
<gene>
    <name evidence="4" type="ORF">CT19425_U370002</name>
</gene>
<keyword evidence="2" id="KW-0472">Membrane</keyword>
<name>A0A375IA86_9BURK</name>
<evidence type="ECO:0000256" key="2">
    <source>
        <dbReference type="ARBA" id="ARBA00023136"/>
    </source>
</evidence>
<sequence>MAPVDGTRDSLATARKLAHFSTESGARRLSLASPGFPHRLAFKLAHS</sequence>
<dbReference type="InterPro" id="IPR010908">
    <property type="entry name" value="Longin_dom"/>
</dbReference>
<dbReference type="Proteomes" id="UP000255505">
    <property type="component" value="Unassembled WGS sequence"/>
</dbReference>
<dbReference type="GO" id="GO:0016020">
    <property type="term" value="C:membrane"/>
    <property type="evidence" value="ECO:0007669"/>
    <property type="project" value="UniProtKB-SubCell"/>
</dbReference>
<proteinExistence type="predicted"/>
<feature type="domain" description="Longin" evidence="3">
    <location>
        <begin position="1"/>
        <end position="47"/>
    </location>
</feature>
<organism evidence="4 5">
    <name type="scientific">Cupriavidus taiwanensis</name>
    <dbReference type="NCBI Taxonomy" id="164546"/>
    <lineage>
        <taxon>Bacteria</taxon>
        <taxon>Pseudomonadati</taxon>
        <taxon>Pseudomonadota</taxon>
        <taxon>Betaproteobacteria</taxon>
        <taxon>Burkholderiales</taxon>
        <taxon>Burkholderiaceae</taxon>
        <taxon>Cupriavidus</taxon>
    </lineage>
</organism>
<evidence type="ECO:0000256" key="1">
    <source>
        <dbReference type="ARBA" id="ARBA00004370"/>
    </source>
</evidence>
<accession>A0A375IA86</accession>
<protein>
    <recommendedName>
        <fullName evidence="3">Longin domain-containing protein</fullName>
    </recommendedName>
</protein>
<evidence type="ECO:0000259" key="3">
    <source>
        <dbReference type="PROSITE" id="PS50859"/>
    </source>
</evidence>
<dbReference type="RefSeq" id="WP_115666945.1">
    <property type="nucleotide sequence ID" value="NZ_LT991978.1"/>
</dbReference>
<dbReference type="EMBL" id="OOEF01000031">
    <property type="protein sequence ID" value="SPK70135.1"/>
    <property type="molecule type" value="Genomic_DNA"/>
</dbReference>
<dbReference type="AlphaFoldDB" id="A0A375IA86"/>
<reference evidence="4 5" key="1">
    <citation type="submission" date="2018-01" db="EMBL/GenBank/DDBJ databases">
        <authorList>
            <person name="Gaut B.S."/>
            <person name="Morton B.R."/>
            <person name="Clegg M.T."/>
            <person name="Duvall M.R."/>
        </authorList>
    </citation>
    <scope>NUCLEOTIDE SEQUENCE [LARGE SCALE GENOMIC DNA]</scope>
    <source>
        <strain evidence="4">Cupriavidus taiwanensis LMG 19425</strain>
    </source>
</reference>
<evidence type="ECO:0000313" key="4">
    <source>
        <dbReference type="EMBL" id="SPK70135.1"/>
    </source>
</evidence>
<evidence type="ECO:0000313" key="5">
    <source>
        <dbReference type="Proteomes" id="UP000255505"/>
    </source>
</evidence>
<comment type="subcellular location">
    <subcellularLocation>
        <location evidence="1">Membrane</location>
    </subcellularLocation>
</comment>